<evidence type="ECO:0000256" key="4">
    <source>
        <dbReference type="ARBA" id="ARBA00022692"/>
    </source>
</evidence>
<dbReference type="InterPro" id="IPR036640">
    <property type="entry name" value="ABC1_TM_sf"/>
</dbReference>
<dbReference type="SUPFAM" id="SSF52540">
    <property type="entry name" value="P-loop containing nucleoside triphosphate hydrolases"/>
    <property type="match status" value="1"/>
</dbReference>
<dbReference type="Proteomes" id="UP000252585">
    <property type="component" value="Unassembled WGS sequence"/>
</dbReference>
<dbReference type="SMART" id="SM00382">
    <property type="entry name" value="AAA"/>
    <property type="match status" value="1"/>
</dbReference>
<dbReference type="Gene3D" id="3.40.50.300">
    <property type="entry name" value="P-loop containing nucleotide triphosphate hydrolases"/>
    <property type="match status" value="1"/>
</dbReference>
<proteinExistence type="predicted"/>
<evidence type="ECO:0000256" key="10">
    <source>
        <dbReference type="SAM" id="Phobius"/>
    </source>
</evidence>
<dbReference type="GO" id="GO:0005524">
    <property type="term" value="F:ATP binding"/>
    <property type="evidence" value="ECO:0007669"/>
    <property type="project" value="UniProtKB-KW"/>
</dbReference>
<dbReference type="GO" id="GO:0015421">
    <property type="term" value="F:ABC-type oligopeptide transporter activity"/>
    <property type="evidence" value="ECO:0007669"/>
    <property type="project" value="TreeGrafter"/>
</dbReference>
<keyword evidence="14" id="KW-1185">Reference proteome</keyword>
<gene>
    <name evidence="13" type="ORF">DFR57_11427</name>
</gene>
<keyword evidence="4 10" id="KW-0812">Transmembrane</keyword>
<dbReference type="Pfam" id="PF00664">
    <property type="entry name" value="ABC_membrane"/>
    <property type="match status" value="1"/>
</dbReference>
<accession>A0A368X8E8</accession>
<dbReference type="PROSITE" id="PS50893">
    <property type="entry name" value="ABC_TRANSPORTER_2"/>
    <property type="match status" value="1"/>
</dbReference>
<feature type="domain" description="ABC transporter" evidence="11">
    <location>
        <begin position="366"/>
        <end position="600"/>
    </location>
</feature>
<evidence type="ECO:0000256" key="1">
    <source>
        <dbReference type="ARBA" id="ARBA00004651"/>
    </source>
</evidence>
<evidence type="ECO:0000256" key="5">
    <source>
        <dbReference type="ARBA" id="ARBA00022741"/>
    </source>
</evidence>
<dbReference type="InterPro" id="IPR003439">
    <property type="entry name" value="ABC_transporter-like_ATP-bd"/>
</dbReference>
<dbReference type="RefSeq" id="WP_114353977.1">
    <property type="nucleotide sequence ID" value="NZ_QPJJ01000014.1"/>
</dbReference>
<evidence type="ECO:0000256" key="7">
    <source>
        <dbReference type="ARBA" id="ARBA00022989"/>
    </source>
</evidence>
<evidence type="ECO:0000256" key="3">
    <source>
        <dbReference type="ARBA" id="ARBA00022475"/>
    </source>
</evidence>
<keyword evidence="3" id="KW-1003">Cell membrane</keyword>
<comment type="caution">
    <text evidence="13">The sequence shown here is derived from an EMBL/GenBank/DDBJ whole genome shotgun (WGS) entry which is preliminary data.</text>
</comment>
<keyword evidence="7 10" id="KW-1133">Transmembrane helix</keyword>
<evidence type="ECO:0000313" key="13">
    <source>
        <dbReference type="EMBL" id="RCW64241.1"/>
    </source>
</evidence>
<dbReference type="GO" id="GO:0005886">
    <property type="term" value="C:plasma membrane"/>
    <property type="evidence" value="ECO:0007669"/>
    <property type="project" value="UniProtKB-SubCell"/>
</dbReference>
<dbReference type="CDD" id="cd18547">
    <property type="entry name" value="ABC_6TM_Tm288_like"/>
    <property type="match status" value="1"/>
</dbReference>
<comment type="subcellular location">
    <subcellularLocation>
        <location evidence="1">Cell membrane</location>
        <topology evidence="1">Multi-pass membrane protein</topology>
    </subcellularLocation>
</comment>
<dbReference type="PROSITE" id="PS50929">
    <property type="entry name" value="ABC_TM1F"/>
    <property type="match status" value="1"/>
</dbReference>
<feature type="transmembrane region" description="Helical" evidence="10">
    <location>
        <begin position="169"/>
        <end position="198"/>
    </location>
</feature>
<evidence type="ECO:0000259" key="12">
    <source>
        <dbReference type="PROSITE" id="PS50929"/>
    </source>
</evidence>
<evidence type="ECO:0000313" key="14">
    <source>
        <dbReference type="Proteomes" id="UP000252585"/>
    </source>
</evidence>
<feature type="domain" description="ABC transmembrane type-1" evidence="12">
    <location>
        <begin position="47"/>
        <end position="331"/>
    </location>
</feature>
<dbReference type="AlphaFoldDB" id="A0A368X8E8"/>
<feature type="transmembrane region" description="Helical" evidence="10">
    <location>
        <begin position="280"/>
        <end position="308"/>
    </location>
</feature>
<dbReference type="CDD" id="cd03254">
    <property type="entry name" value="ABCC_Glucan_exporter_like"/>
    <property type="match status" value="1"/>
</dbReference>
<keyword evidence="5" id="KW-0547">Nucleotide-binding</keyword>
<keyword evidence="2" id="KW-0813">Transport</keyword>
<keyword evidence="6 13" id="KW-0067">ATP-binding</keyword>
<dbReference type="EMBL" id="QPJJ01000014">
    <property type="protein sequence ID" value="RCW64241.1"/>
    <property type="molecule type" value="Genomic_DNA"/>
</dbReference>
<dbReference type="InterPro" id="IPR011527">
    <property type="entry name" value="ABC1_TM_dom"/>
</dbReference>
<evidence type="ECO:0000256" key="2">
    <source>
        <dbReference type="ARBA" id="ARBA00022448"/>
    </source>
</evidence>
<dbReference type="InterPro" id="IPR003593">
    <property type="entry name" value="AAA+_ATPase"/>
</dbReference>
<feature type="transmembrane region" description="Helical" evidence="10">
    <location>
        <begin position="44"/>
        <end position="68"/>
    </location>
</feature>
<keyword evidence="8 10" id="KW-0472">Membrane</keyword>
<dbReference type="FunFam" id="3.40.50.300:FF:000287">
    <property type="entry name" value="Multidrug ABC transporter ATP-binding protein"/>
    <property type="match status" value="1"/>
</dbReference>
<dbReference type="InterPro" id="IPR027417">
    <property type="entry name" value="P-loop_NTPase"/>
</dbReference>
<feature type="region of interest" description="Disordered" evidence="9">
    <location>
        <begin position="1"/>
        <end position="23"/>
    </location>
</feature>
<name>A0A368X8E8_9BACI</name>
<evidence type="ECO:0000256" key="6">
    <source>
        <dbReference type="ARBA" id="ARBA00022840"/>
    </source>
</evidence>
<organism evidence="13 14">
    <name type="scientific">Saliterribacillus persicus</name>
    <dbReference type="NCBI Taxonomy" id="930114"/>
    <lineage>
        <taxon>Bacteria</taxon>
        <taxon>Bacillati</taxon>
        <taxon>Bacillota</taxon>
        <taxon>Bacilli</taxon>
        <taxon>Bacillales</taxon>
        <taxon>Bacillaceae</taxon>
        <taxon>Saliterribacillus</taxon>
    </lineage>
</organism>
<dbReference type="FunFam" id="1.20.1560.10:FF:000011">
    <property type="entry name" value="Multidrug ABC transporter ATP-binding protein"/>
    <property type="match status" value="1"/>
</dbReference>
<dbReference type="OrthoDB" id="9770415at2"/>
<dbReference type="Gene3D" id="1.20.1560.10">
    <property type="entry name" value="ABC transporter type 1, transmembrane domain"/>
    <property type="match status" value="1"/>
</dbReference>
<dbReference type="GO" id="GO:0016887">
    <property type="term" value="F:ATP hydrolysis activity"/>
    <property type="evidence" value="ECO:0007669"/>
    <property type="project" value="InterPro"/>
</dbReference>
<feature type="transmembrane region" description="Helical" evidence="10">
    <location>
        <begin position="80"/>
        <end position="103"/>
    </location>
</feature>
<protein>
    <submittedName>
        <fullName evidence="13">ATP-binding cassette subfamily B protein</fullName>
    </submittedName>
</protein>
<sequence length="607" mass="68261">MKSKQPVTARAQSPHHPPLKKKPKIKNLRGTVSRIWSYMATDKVLFWVVILLVFISSALSLLGPYLIGLSVDTLIGESNSFSLTTLLIILSLVFVFHSISLALQNYWMIDISQQTVFSMRKDLFEHVITLPMLYFQRKQSGDLMSRLTNDIENVSRTLNTAVIQVSTSILTLIGTIIVMLLLSPLLTLLTLTIVPVMYYGMKWITKRTGTYFKAQQKELGEMNGYLEETLSGHTMVKLFHQEERVIDKFAKNNEKLREVSYWAQVYSGFIPKLMNSLNNFSFAVIVGVGGLLAISANNVVSIGIIVTFTTYARQFTRPLNDLANQFNVILSAVAGAERVFEVLDEEKEDDNLLKDQKDHFTIRGNIRFDSVSFYYNEEEQVLNNVSFEAQQGQTVALVGPTGAGKTTIISLLARFYEPKSGKIWIDGKEIANIKRGDLRSQLGIVLQDAYLFDTTIRENIRYGHLNATDQQVEEAAKLANAHAFIKQLPDQYDTVLEGNGSGISQGQRQLISIARAMLSDPSILILDEATSSVDTITEIRINEALKRLMRDRTSFVIAHRLNTIEHADLILVLDEGEIIEQGTHTSLLLDDGFYANLVHTQQKSRAQ</sequence>
<dbReference type="PANTHER" id="PTHR43394:SF1">
    <property type="entry name" value="ATP-BINDING CASSETTE SUB-FAMILY B MEMBER 10, MITOCHONDRIAL"/>
    <property type="match status" value="1"/>
</dbReference>
<evidence type="ECO:0000256" key="9">
    <source>
        <dbReference type="SAM" id="MobiDB-lite"/>
    </source>
</evidence>
<dbReference type="PROSITE" id="PS00211">
    <property type="entry name" value="ABC_TRANSPORTER_1"/>
    <property type="match status" value="1"/>
</dbReference>
<evidence type="ECO:0000256" key="8">
    <source>
        <dbReference type="ARBA" id="ARBA00023136"/>
    </source>
</evidence>
<reference evidence="13 14" key="1">
    <citation type="submission" date="2018-07" db="EMBL/GenBank/DDBJ databases">
        <title>Genomic Encyclopedia of Type Strains, Phase IV (KMG-IV): sequencing the most valuable type-strain genomes for metagenomic binning, comparative biology and taxonomic classification.</title>
        <authorList>
            <person name="Goeker M."/>
        </authorList>
    </citation>
    <scope>NUCLEOTIDE SEQUENCE [LARGE SCALE GENOMIC DNA]</scope>
    <source>
        <strain evidence="13 14">DSM 27696</strain>
    </source>
</reference>
<dbReference type="PANTHER" id="PTHR43394">
    <property type="entry name" value="ATP-DEPENDENT PERMEASE MDL1, MITOCHONDRIAL"/>
    <property type="match status" value="1"/>
</dbReference>
<dbReference type="SUPFAM" id="SSF90123">
    <property type="entry name" value="ABC transporter transmembrane region"/>
    <property type="match status" value="1"/>
</dbReference>
<dbReference type="InterPro" id="IPR017871">
    <property type="entry name" value="ABC_transporter-like_CS"/>
</dbReference>
<dbReference type="Pfam" id="PF00005">
    <property type="entry name" value="ABC_tran"/>
    <property type="match status" value="1"/>
</dbReference>
<evidence type="ECO:0000259" key="11">
    <source>
        <dbReference type="PROSITE" id="PS50893"/>
    </source>
</evidence>
<dbReference type="InterPro" id="IPR039421">
    <property type="entry name" value="Type_1_exporter"/>
</dbReference>